<name>A0A8S9Z8D0_9BILA</name>
<evidence type="ECO:0000313" key="2">
    <source>
        <dbReference type="EMBL" id="KAF7623564.1"/>
    </source>
</evidence>
<proteinExistence type="predicted"/>
<dbReference type="OrthoDB" id="5813772at2759"/>
<dbReference type="AlphaFoldDB" id="A0A8S9Z8D0"/>
<comment type="caution">
    <text evidence="2">The sequence shown here is derived from an EMBL/GenBank/DDBJ whole genome shotgun (WGS) entry which is preliminary data.</text>
</comment>
<feature type="signal peptide" evidence="1">
    <location>
        <begin position="1"/>
        <end position="16"/>
    </location>
</feature>
<dbReference type="Proteomes" id="UP000605970">
    <property type="component" value="Unassembled WGS sequence"/>
</dbReference>
<keyword evidence="1" id="KW-0732">Signal</keyword>
<dbReference type="EMBL" id="JABEBT010000227">
    <property type="protein sequence ID" value="KAF7623564.1"/>
    <property type="molecule type" value="Genomic_DNA"/>
</dbReference>
<reference evidence="2" key="1">
    <citation type="journal article" date="2020" name="Ecol. Evol.">
        <title>Genome structure and content of the rice root-knot nematode (Meloidogyne graminicola).</title>
        <authorList>
            <person name="Phan N.T."/>
            <person name="Danchin E.G.J."/>
            <person name="Klopp C."/>
            <person name="Perfus-Barbeoch L."/>
            <person name="Kozlowski D.K."/>
            <person name="Koutsovoulos G.D."/>
            <person name="Lopez-Roques C."/>
            <person name="Bouchez O."/>
            <person name="Zahm M."/>
            <person name="Besnard G."/>
            <person name="Bellafiore S."/>
        </authorList>
    </citation>
    <scope>NUCLEOTIDE SEQUENCE</scope>
    <source>
        <strain evidence="2">VN-18</strain>
    </source>
</reference>
<accession>A0A8S9Z8D0</accession>
<protein>
    <submittedName>
        <fullName evidence="2">Uncharacterized protein</fullName>
    </submittedName>
</protein>
<keyword evidence="3" id="KW-1185">Reference proteome</keyword>
<evidence type="ECO:0000256" key="1">
    <source>
        <dbReference type="SAM" id="SignalP"/>
    </source>
</evidence>
<sequence>FSLILSIFLIIYLSEQQQITEQTELLNCLNKISSKVCDPNKQLNSLQLNKLNKALKQIEQQTLQEGYAYNITQRSKCGKKGLKIPIVLLKSGNEVEAIETENTLLSSIMQWSLNNNCDRVVVLLQSISDKVEERIFWAGRNWNVNLEPSEVVELYKNEVI</sequence>
<evidence type="ECO:0000313" key="3">
    <source>
        <dbReference type="Proteomes" id="UP000605970"/>
    </source>
</evidence>
<dbReference type="InterPro" id="IPR033438">
    <property type="entry name" value="MOLO1"/>
</dbReference>
<dbReference type="Pfam" id="PF17175">
    <property type="entry name" value="MOLO1"/>
    <property type="match status" value="1"/>
</dbReference>
<feature type="chain" id="PRO_5035912324" evidence="1">
    <location>
        <begin position="17"/>
        <end position="160"/>
    </location>
</feature>
<gene>
    <name evidence="2" type="ORF">Mgra_00010143</name>
</gene>
<feature type="non-terminal residue" evidence="2">
    <location>
        <position position="160"/>
    </location>
</feature>
<organism evidence="2 3">
    <name type="scientific">Meloidogyne graminicola</name>
    <dbReference type="NCBI Taxonomy" id="189291"/>
    <lineage>
        <taxon>Eukaryota</taxon>
        <taxon>Metazoa</taxon>
        <taxon>Ecdysozoa</taxon>
        <taxon>Nematoda</taxon>
        <taxon>Chromadorea</taxon>
        <taxon>Rhabditida</taxon>
        <taxon>Tylenchina</taxon>
        <taxon>Tylenchomorpha</taxon>
        <taxon>Tylenchoidea</taxon>
        <taxon>Meloidogynidae</taxon>
        <taxon>Meloidogyninae</taxon>
        <taxon>Meloidogyne</taxon>
    </lineage>
</organism>
<dbReference type="GO" id="GO:0005892">
    <property type="term" value="C:acetylcholine-gated channel complex"/>
    <property type="evidence" value="ECO:0007669"/>
    <property type="project" value="InterPro"/>
</dbReference>